<keyword evidence="3" id="KW-1185">Reference proteome</keyword>
<dbReference type="EMBL" id="FMWP01000116">
    <property type="protein sequence ID" value="SDA01431.1"/>
    <property type="molecule type" value="Genomic_DNA"/>
</dbReference>
<dbReference type="OrthoDB" id="2538213at2759"/>
<reference evidence="3" key="1">
    <citation type="submission" date="2016-10" db="EMBL/GenBank/DDBJ databases">
        <authorList>
            <person name="Jeantristanb JTB J.-T."/>
            <person name="Ricardo R."/>
        </authorList>
    </citation>
    <scope>NUCLEOTIDE SEQUENCE [LARGE SCALE GENOMIC DNA]</scope>
</reference>
<feature type="chain" id="PRO_5030060257" evidence="1">
    <location>
        <begin position="21"/>
        <end position="91"/>
    </location>
</feature>
<evidence type="ECO:0000313" key="3">
    <source>
        <dbReference type="Proteomes" id="UP000249723"/>
    </source>
</evidence>
<evidence type="ECO:0000256" key="1">
    <source>
        <dbReference type="SAM" id="SignalP"/>
    </source>
</evidence>
<proteinExistence type="predicted"/>
<protein>
    <submittedName>
        <fullName evidence="2">BZ3500_MvSof-1268-A1-R1_Chr10-1g02659 protein</fullName>
    </submittedName>
</protein>
<dbReference type="Proteomes" id="UP000249723">
    <property type="component" value="Unassembled WGS sequence"/>
</dbReference>
<gene>
    <name evidence="2" type="ORF">BZ3500_MVSOF-1268-A1-R1_CHR10-1G02659</name>
</gene>
<organism evidence="2 3">
    <name type="scientific">Microbotryum saponariae</name>
    <dbReference type="NCBI Taxonomy" id="289078"/>
    <lineage>
        <taxon>Eukaryota</taxon>
        <taxon>Fungi</taxon>
        <taxon>Dikarya</taxon>
        <taxon>Basidiomycota</taxon>
        <taxon>Pucciniomycotina</taxon>
        <taxon>Microbotryomycetes</taxon>
        <taxon>Microbotryales</taxon>
        <taxon>Microbotryaceae</taxon>
        <taxon>Microbotryum</taxon>
    </lineage>
</organism>
<sequence length="91" mass="9028">MKFSILPALTASALVSMTLAAPAITAEQDSHLVARAGDGDTSLIKACIVACVLDVFGCALSIQKGTSCACATGCNTSHGGSGHGKGDGYKL</sequence>
<accession>A0A2X0LLU2</accession>
<feature type="signal peptide" evidence="1">
    <location>
        <begin position="1"/>
        <end position="20"/>
    </location>
</feature>
<name>A0A2X0LLU2_9BASI</name>
<evidence type="ECO:0000313" key="2">
    <source>
        <dbReference type="EMBL" id="SDA01431.1"/>
    </source>
</evidence>
<keyword evidence="1" id="KW-0732">Signal</keyword>
<dbReference type="AlphaFoldDB" id="A0A2X0LLU2"/>